<dbReference type="Gene3D" id="3.30.200.20">
    <property type="entry name" value="Phosphorylase Kinase, domain 1"/>
    <property type="match status" value="1"/>
</dbReference>
<dbReference type="PANTHER" id="PTHR43599:SF3">
    <property type="entry name" value="SI:DKEY-6E2.2"/>
    <property type="match status" value="1"/>
</dbReference>
<evidence type="ECO:0000256" key="1">
    <source>
        <dbReference type="ARBA" id="ARBA00004672"/>
    </source>
</evidence>
<evidence type="ECO:0000259" key="8">
    <source>
        <dbReference type="Pfam" id="PF01259"/>
    </source>
</evidence>
<feature type="domain" description="SAICAR synthetase/ADE2 N-terminal" evidence="8">
    <location>
        <begin position="4"/>
        <end position="212"/>
    </location>
</feature>
<accession>A0ABW0U8K4</accession>
<protein>
    <recommendedName>
        <fullName evidence="7">Phosphoribosylaminoimidazole-succinocarboxamide synthase</fullName>
        <ecNumber evidence="7">6.3.2.6</ecNumber>
    </recommendedName>
    <alternativeName>
        <fullName evidence="7">SAICAR synthetase</fullName>
    </alternativeName>
</protein>
<dbReference type="EC" id="6.3.2.6" evidence="7"/>
<evidence type="ECO:0000256" key="4">
    <source>
        <dbReference type="ARBA" id="ARBA00022755"/>
    </source>
</evidence>
<name>A0ABW0U8K4_9BACI</name>
<keyword evidence="2 7" id="KW-0436">Ligase</keyword>
<reference evidence="10" key="1">
    <citation type="journal article" date="2019" name="Int. J. Syst. Evol. Microbiol.">
        <title>The Global Catalogue of Microorganisms (GCM) 10K type strain sequencing project: providing services to taxonomists for standard genome sequencing and annotation.</title>
        <authorList>
            <consortium name="The Broad Institute Genomics Platform"/>
            <consortium name="The Broad Institute Genome Sequencing Center for Infectious Disease"/>
            <person name="Wu L."/>
            <person name="Ma J."/>
        </authorList>
    </citation>
    <scope>NUCLEOTIDE SEQUENCE [LARGE SCALE GENOMIC DNA]</scope>
    <source>
        <strain evidence="10">CGMCC 1.15790</strain>
    </source>
</reference>
<dbReference type="Proteomes" id="UP001596143">
    <property type="component" value="Unassembled WGS sequence"/>
</dbReference>
<dbReference type="Pfam" id="PF01259">
    <property type="entry name" value="SAICAR_synt"/>
    <property type="match status" value="1"/>
</dbReference>
<evidence type="ECO:0000256" key="2">
    <source>
        <dbReference type="ARBA" id="ARBA00022598"/>
    </source>
</evidence>
<keyword evidence="3 7" id="KW-0547">Nucleotide-binding</keyword>
<dbReference type="Gene3D" id="3.30.470.20">
    <property type="entry name" value="ATP-grasp fold, B domain"/>
    <property type="match status" value="1"/>
</dbReference>
<dbReference type="SUPFAM" id="SSF56104">
    <property type="entry name" value="SAICAR synthase-like"/>
    <property type="match status" value="1"/>
</dbReference>
<keyword evidence="5 7" id="KW-0067">ATP-binding</keyword>
<comment type="caution">
    <text evidence="9">The sequence shown here is derived from an EMBL/GenBank/DDBJ whole genome shotgun (WGS) entry which is preliminary data.</text>
</comment>
<evidence type="ECO:0000313" key="10">
    <source>
        <dbReference type="Proteomes" id="UP001596143"/>
    </source>
</evidence>
<sequence>MKLKYKGKTKDVYEREDGNYVLQFKDDVTGEDGVFDPGANTVGLSMEGAGKAGLRLTTFFFEKLQEKNIPTHYIDANMDKQTMTVKPASVFGEGLEVICRYRAVGSFLRRYGKYAEEGQPLDGFIEMTLKDDERGDPPISKEALVMLRILTEKEYDTLKQLTKQISDIVKEELLKKNIELYDIKLEFGRSSDGDIILIDEISGGNMRAYKNGEPVQPLELERLVLEA</sequence>
<comment type="pathway">
    <text evidence="1 7">Purine metabolism; IMP biosynthesis via de novo pathway; 5-amino-1-(5-phospho-D-ribosyl)imidazole-4-carboxamide from 5-amino-1-(5-phospho-D-ribosyl)imidazole-4-carboxylate: step 1/2.</text>
</comment>
<dbReference type="RefSeq" id="WP_270897807.1">
    <property type="nucleotide sequence ID" value="NZ_JBHSPF010000024.1"/>
</dbReference>
<keyword evidence="4 7" id="KW-0658">Purine biosynthesis</keyword>
<dbReference type="HAMAP" id="MF_00137">
    <property type="entry name" value="SAICAR_synth"/>
    <property type="match status" value="1"/>
</dbReference>
<dbReference type="EMBL" id="JBHSPF010000024">
    <property type="protein sequence ID" value="MFC5628554.1"/>
    <property type="molecule type" value="Genomic_DNA"/>
</dbReference>
<comment type="similarity">
    <text evidence="7">Belongs to the SAICAR synthetase family.</text>
</comment>
<comment type="catalytic activity">
    <reaction evidence="6 7">
        <text>5-amino-1-(5-phospho-D-ribosyl)imidazole-4-carboxylate + L-aspartate + ATP = (2S)-2-[5-amino-1-(5-phospho-beta-D-ribosyl)imidazole-4-carboxamido]succinate + ADP + phosphate + 2 H(+)</text>
        <dbReference type="Rhea" id="RHEA:22628"/>
        <dbReference type="ChEBI" id="CHEBI:15378"/>
        <dbReference type="ChEBI" id="CHEBI:29991"/>
        <dbReference type="ChEBI" id="CHEBI:30616"/>
        <dbReference type="ChEBI" id="CHEBI:43474"/>
        <dbReference type="ChEBI" id="CHEBI:58443"/>
        <dbReference type="ChEBI" id="CHEBI:77657"/>
        <dbReference type="ChEBI" id="CHEBI:456216"/>
        <dbReference type="EC" id="6.3.2.6"/>
    </reaction>
</comment>
<dbReference type="PANTHER" id="PTHR43599">
    <property type="entry name" value="MULTIFUNCTIONAL PROTEIN ADE2"/>
    <property type="match status" value="1"/>
</dbReference>
<proteinExistence type="inferred from homology"/>
<keyword evidence="10" id="KW-1185">Reference proteome</keyword>
<evidence type="ECO:0000256" key="3">
    <source>
        <dbReference type="ARBA" id="ARBA00022741"/>
    </source>
</evidence>
<organism evidence="9 10">
    <name type="scientific">Aliibacillus thermotolerans</name>
    <dbReference type="NCBI Taxonomy" id="1834418"/>
    <lineage>
        <taxon>Bacteria</taxon>
        <taxon>Bacillati</taxon>
        <taxon>Bacillota</taxon>
        <taxon>Bacilli</taxon>
        <taxon>Bacillales</taxon>
        <taxon>Bacillaceae</taxon>
        <taxon>Aliibacillus</taxon>
    </lineage>
</organism>
<dbReference type="InterPro" id="IPR050089">
    <property type="entry name" value="SAICAR_synthetase"/>
</dbReference>
<evidence type="ECO:0000313" key="9">
    <source>
        <dbReference type="EMBL" id="MFC5628554.1"/>
    </source>
</evidence>
<evidence type="ECO:0000256" key="6">
    <source>
        <dbReference type="ARBA" id="ARBA00048475"/>
    </source>
</evidence>
<gene>
    <name evidence="7" type="primary">purC</name>
    <name evidence="9" type="ORF">ACFPTR_06540</name>
</gene>
<evidence type="ECO:0000256" key="5">
    <source>
        <dbReference type="ARBA" id="ARBA00022840"/>
    </source>
</evidence>
<evidence type="ECO:0000256" key="7">
    <source>
        <dbReference type="HAMAP-Rule" id="MF_00137"/>
    </source>
</evidence>
<dbReference type="InterPro" id="IPR028923">
    <property type="entry name" value="SAICAR_synt/ADE2_N"/>
</dbReference>